<dbReference type="InterPro" id="IPR013099">
    <property type="entry name" value="K_chnl_dom"/>
</dbReference>
<dbReference type="Gene3D" id="1.10.287.70">
    <property type="match status" value="1"/>
</dbReference>
<evidence type="ECO:0000313" key="4">
    <source>
        <dbReference type="Proteomes" id="UP001157125"/>
    </source>
</evidence>
<keyword evidence="1" id="KW-0472">Membrane</keyword>
<sequence>MTLATLGYGDITPVGDWARSLAAMEAVVGPLFVAVVIARLVGVAGLAQRDQR</sequence>
<dbReference type="EMBL" id="BSUN01000001">
    <property type="protein sequence ID" value="GMA33981.1"/>
    <property type="molecule type" value="Genomic_DNA"/>
</dbReference>
<dbReference type="RefSeq" id="WP_284327150.1">
    <property type="nucleotide sequence ID" value="NZ_BSUN01000001.1"/>
</dbReference>
<dbReference type="Proteomes" id="UP001157125">
    <property type="component" value="Unassembled WGS sequence"/>
</dbReference>
<keyword evidence="1" id="KW-1133">Transmembrane helix</keyword>
<evidence type="ECO:0000259" key="2">
    <source>
        <dbReference type="Pfam" id="PF07885"/>
    </source>
</evidence>
<keyword evidence="1" id="KW-0812">Transmembrane</keyword>
<protein>
    <recommendedName>
        <fullName evidence="2">Potassium channel domain-containing protein</fullName>
    </recommendedName>
</protein>
<proteinExistence type="predicted"/>
<evidence type="ECO:0000256" key="1">
    <source>
        <dbReference type="SAM" id="Phobius"/>
    </source>
</evidence>
<evidence type="ECO:0000313" key="3">
    <source>
        <dbReference type="EMBL" id="GMA33981.1"/>
    </source>
</evidence>
<comment type="caution">
    <text evidence="3">The sequence shown here is derived from an EMBL/GenBank/DDBJ whole genome shotgun (WGS) entry which is preliminary data.</text>
</comment>
<accession>A0ABQ6I940</accession>
<dbReference type="SUPFAM" id="SSF81324">
    <property type="entry name" value="Voltage-gated potassium channels"/>
    <property type="match status" value="1"/>
</dbReference>
<keyword evidence="4" id="KW-1185">Reference proteome</keyword>
<feature type="transmembrane region" description="Helical" evidence="1">
    <location>
        <begin position="27"/>
        <end position="47"/>
    </location>
</feature>
<dbReference type="Pfam" id="PF07885">
    <property type="entry name" value="Ion_trans_2"/>
    <property type="match status" value="1"/>
</dbReference>
<name>A0ABQ6I940_9MICO</name>
<organism evidence="3 4">
    <name type="scientific">Demequina litorisediminis</name>
    <dbReference type="NCBI Taxonomy" id="1849022"/>
    <lineage>
        <taxon>Bacteria</taxon>
        <taxon>Bacillati</taxon>
        <taxon>Actinomycetota</taxon>
        <taxon>Actinomycetes</taxon>
        <taxon>Micrococcales</taxon>
        <taxon>Demequinaceae</taxon>
        <taxon>Demequina</taxon>
    </lineage>
</organism>
<gene>
    <name evidence="3" type="ORF">GCM10025876_01850</name>
</gene>
<reference evidence="4" key="1">
    <citation type="journal article" date="2019" name="Int. J. Syst. Evol. Microbiol.">
        <title>The Global Catalogue of Microorganisms (GCM) 10K type strain sequencing project: providing services to taxonomists for standard genome sequencing and annotation.</title>
        <authorList>
            <consortium name="The Broad Institute Genomics Platform"/>
            <consortium name="The Broad Institute Genome Sequencing Center for Infectious Disease"/>
            <person name="Wu L."/>
            <person name="Ma J."/>
        </authorList>
    </citation>
    <scope>NUCLEOTIDE SEQUENCE [LARGE SCALE GENOMIC DNA]</scope>
    <source>
        <strain evidence="4">NBRC 112299</strain>
    </source>
</reference>
<feature type="domain" description="Potassium channel" evidence="2">
    <location>
        <begin position="1"/>
        <end position="41"/>
    </location>
</feature>